<evidence type="ECO:0000256" key="1">
    <source>
        <dbReference type="SAM" id="MobiDB-lite"/>
    </source>
</evidence>
<feature type="compositionally biased region" description="Polar residues" evidence="1">
    <location>
        <begin position="213"/>
        <end position="223"/>
    </location>
</feature>
<keyword evidence="2" id="KW-0472">Membrane</keyword>
<evidence type="ECO:0008006" key="5">
    <source>
        <dbReference type="Google" id="ProtNLM"/>
    </source>
</evidence>
<dbReference type="PANTHER" id="PTHR35699:SF1">
    <property type="entry name" value="F2J10.10 PROTEIN"/>
    <property type="match status" value="1"/>
</dbReference>
<sequence>MEAASVVLKCTASSSMTLRHTAPSITSSGGLRSALTVGCNGTLHSQLRVKKSFSVKRCTVMRWGGQDKDSGEERPETLFMRELAKRKKLGQDVGTKDTDTKTKEQETETPKFTDERDKEDQRKRSMALNSEGLDGLLPRGQELVKLGGTFWLSFWPFIAASVVFFLASYLYFGPAFLHSGTRMSPPPYVDPYLLLDSEELPPQVGPNRVPYNTDRSPQSSGEF</sequence>
<keyword evidence="2" id="KW-0812">Transmembrane</keyword>
<comment type="caution">
    <text evidence="3">The sequence shown here is derived from an EMBL/GenBank/DDBJ whole genome shotgun (WGS) entry which is preliminary data.</text>
</comment>
<evidence type="ECO:0000313" key="3">
    <source>
        <dbReference type="EMBL" id="KAG0567952.1"/>
    </source>
</evidence>
<evidence type="ECO:0000256" key="2">
    <source>
        <dbReference type="SAM" id="Phobius"/>
    </source>
</evidence>
<feature type="transmembrane region" description="Helical" evidence="2">
    <location>
        <begin position="150"/>
        <end position="172"/>
    </location>
</feature>
<dbReference type="Proteomes" id="UP000822688">
    <property type="component" value="Chromosome 7"/>
</dbReference>
<feature type="region of interest" description="Disordered" evidence="1">
    <location>
        <begin position="199"/>
        <end position="223"/>
    </location>
</feature>
<name>A0A8T0HG28_CERPU</name>
<organism evidence="3 4">
    <name type="scientific">Ceratodon purpureus</name>
    <name type="common">Fire moss</name>
    <name type="synonym">Dicranum purpureum</name>
    <dbReference type="NCBI Taxonomy" id="3225"/>
    <lineage>
        <taxon>Eukaryota</taxon>
        <taxon>Viridiplantae</taxon>
        <taxon>Streptophyta</taxon>
        <taxon>Embryophyta</taxon>
        <taxon>Bryophyta</taxon>
        <taxon>Bryophytina</taxon>
        <taxon>Bryopsida</taxon>
        <taxon>Dicranidae</taxon>
        <taxon>Pseudoditrichales</taxon>
        <taxon>Ditrichaceae</taxon>
        <taxon>Ceratodon</taxon>
    </lineage>
</organism>
<feature type="region of interest" description="Disordered" evidence="1">
    <location>
        <begin position="89"/>
        <end position="123"/>
    </location>
</feature>
<keyword evidence="4" id="KW-1185">Reference proteome</keyword>
<keyword evidence="2" id="KW-1133">Transmembrane helix</keyword>
<accession>A0A8T0HG28</accession>
<feature type="compositionally biased region" description="Basic and acidic residues" evidence="1">
    <location>
        <begin position="94"/>
        <end position="123"/>
    </location>
</feature>
<protein>
    <recommendedName>
        <fullName evidence="5">Transmembrane protein</fullName>
    </recommendedName>
</protein>
<evidence type="ECO:0000313" key="4">
    <source>
        <dbReference type="Proteomes" id="UP000822688"/>
    </source>
</evidence>
<dbReference type="EMBL" id="CM026428">
    <property type="protein sequence ID" value="KAG0567952.1"/>
    <property type="molecule type" value="Genomic_DNA"/>
</dbReference>
<gene>
    <name evidence="3" type="ORF">KC19_7G174500</name>
</gene>
<proteinExistence type="predicted"/>
<reference evidence="3" key="1">
    <citation type="submission" date="2020-06" db="EMBL/GenBank/DDBJ databases">
        <title>WGS assembly of Ceratodon purpureus strain R40.</title>
        <authorList>
            <person name="Carey S.B."/>
            <person name="Jenkins J."/>
            <person name="Shu S."/>
            <person name="Lovell J.T."/>
            <person name="Sreedasyam A."/>
            <person name="Maumus F."/>
            <person name="Tiley G.P."/>
            <person name="Fernandez-Pozo N."/>
            <person name="Barry K."/>
            <person name="Chen C."/>
            <person name="Wang M."/>
            <person name="Lipzen A."/>
            <person name="Daum C."/>
            <person name="Saski C.A."/>
            <person name="Payton A.C."/>
            <person name="Mcbreen J.C."/>
            <person name="Conrad R.E."/>
            <person name="Kollar L.M."/>
            <person name="Olsson S."/>
            <person name="Huttunen S."/>
            <person name="Landis J.B."/>
            <person name="Wickett N.J."/>
            <person name="Johnson M.G."/>
            <person name="Rensing S.A."/>
            <person name="Grimwood J."/>
            <person name="Schmutz J."/>
            <person name="Mcdaniel S.F."/>
        </authorList>
    </citation>
    <scope>NUCLEOTIDE SEQUENCE</scope>
    <source>
        <strain evidence="3">R40</strain>
    </source>
</reference>
<dbReference type="PANTHER" id="PTHR35699">
    <property type="entry name" value="F2J10.10 PROTEIN"/>
    <property type="match status" value="1"/>
</dbReference>
<dbReference type="AlphaFoldDB" id="A0A8T0HG28"/>